<dbReference type="KEGG" id="sdr:SCD_n02201"/>
<reference evidence="1 2" key="1">
    <citation type="journal article" date="2012" name="Appl. Environ. Microbiol.">
        <title>Draft genome sequence of a psychrotolerant sulfur-oxidizing bacterium, Sulfuricella denitrificans skB26, and proteomic insights into cold adaptation.</title>
        <authorList>
            <person name="Watanabe T."/>
            <person name="Kojima H."/>
            <person name="Fukui M."/>
        </authorList>
    </citation>
    <scope>NUCLEOTIDE SEQUENCE [LARGE SCALE GENOMIC DNA]</scope>
    <source>
        <strain evidence="2">skB26</strain>
    </source>
</reference>
<proteinExistence type="predicted"/>
<dbReference type="AlphaFoldDB" id="S6AAK3"/>
<gene>
    <name evidence="1" type="ORF">SCD_n02201</name>
</gene>
<sequence length="83" mass="7839">MGTTFCSRAASAGFSGPEAGWVATSLGGVSCVSVLAGADASGFMVVTMGAGCTVGAEFGAGNSCTICLTMGSGTSAGAVWCGR</sequence>
<accession>S6AAK3</accession>
<dbReference type="Proteomes" id="UP000015559">
    <property type="component" value="Chromosome"/>
</dbReference>
<organism evidence="1 2">
    <name type="scientific">Sulfuricella denitrificans (strain DSM 22764 / NBRC 105220 / skB26)</name>
    <dbReference type="NCBI Taxonomy" id="1163617"/>
    <lineage>
        <taxon>Bacteria</taxon>
        <taxon>Pseudomonadati</taxon>
        <taxon>Pseudomonadota</taxon>
        <taxon>Betaproteobacteria</taxon>
        <taxon>Nitrosomonadales</taxon>
        <taxon>Sulfuricellaceae</taxon>
        <taxon>Sulfuricella</taxon>
    </lineage>
</organism>
<keyword evidence="2" id="KW-1185">Reference proteome</keyword>
<dbReference type="HOGENOM" id="CLU_2541327_0_0_4"/>
<protein>
    <submittedName>
        <fullName evidence="1">Uncharacterized protein</fullName>
    </submittedName>
</protein>
<evidence type="ECO:0000313" key="1">
    <source>
        <dbReference type="EMBL" id="BAN36010.1"/>
    </source>
</evidence>
<dbReference type="EMBL" id="AP013066">
    <property type="protein sequence ID" value="BAN36010.1"/>
    <property type="molecule type" value="Genomic_DNA"/>
</dbReference>
<evidence type="ECO:0000313" key="2">
    <source>
        <dbReference type="Proteomes" id="UP000015559"/>
    </source>
</evidence>
<name>S6AAK3_SULDS</name>